<keyword evidence="1 3" id="KW-0808">Transferase</keyword>
<evidence type="ECO:0000256" key="1">
    <source>
        <dbReference type="ARBA" id="ARBA00022679"/>
    </source>
</evidence>
<dbReference type="CDD" id="cd03349">
    <property type="entry name" value="LbH_XAT"/>
    <property type="match status" value="1"/>
</dbReference>
<dbReference type="RefSeq" id="WP_377466874.1">
    <property type="nucleotide sequence ID" value="NZ_JBHUOP010000004.1"/>
</dbReference>
<keyword evidence="4" id="KW-1185">Reference proteome</keyword>
<dbReference type="PANTHER" id="PTHR43300:SF11">
    <property type="entry name" value="ACETYLTRANSFERASE RV3034C-RELATED"/>
    <property type="match status" value="1"/>
</dbReference>
<evidence type="ECO:0000313" key="3">
    <source>
        <dbReference type="EMBL" id="MFD2840946.1"/>
    </source>
</evidence>
<keyword evidence="3" id="KW-0012">Acyltransferase</keyword>
<proteinExistence type="predicted"/>
<reference evidence="4" key="1">
    <citation type="journal article" date="2019" name="Int. J. Syst. Evol. Microbiol.">
        <title>The Global Catalogue of Microorganisms (GCM) 10K type strain sequencing project: providing services to taxonomists for standard genome sequencing and annotation.</title>
        <authorList>
            <consortium name="The Broad Institute Genomics Platform"/>
            <consortium name="The Broad Institute Genome Sequencing Center for Infectious Disease"/>
            <person name="Wu L."/>
            <person name="Ma J."/>
        </authorList>
    </citation>
    <scope>NUCLEOTIDE SEQUENCE [LARGE SCALE GENOMIC DNA]</scope>
    <source>
        <strain evidence="4">KCTC 33576</strain>
    </source>
</reference>
<dbReference type="PANTHER" id="PTHR43300">
    <property type="entry name" value="ACETYLTRANSFERASE"/>
    <property type="match status" value="1"/>
</dbReference>
<evidence type="ECO:0000256" key="2">
    <source>
        <dbReference type="ARBA" id="ARBA00022737"/>
    </source>
</evidence>
<dbReference type="Pfam" id="PF00132">
    <property type="entry name" value="Hexapep"/>
    <property type="match status" value="1"/>
</dbReference>
<dbReference type="InterPro" id="IPR018357">
    <property type="entry name" value="Hexapep_transf_CS"/>
</dbReference>
<comment type="caution">
    <text evidence="3">The sequence shown here is derived from an EMBL/GenBank/DDBJ whole genome shotgun (WGS) entry which is preliminary data.</text>
</comment>
<accession>A0ABW5XF26</accession>
<evidence type="ECO:0000313" key="4">
    <source>
        <dbReference type="Proteomes" id="UP001597391"/>
    </source>
</evidence>
<dbReference type="EC" id="2.3.1.-" evidence="3"/>
<protein>
    <submittedName>
        <fullName evidence="3">CatB-related O-acetyltransferase</fullName>
        <ecNumber evidence="3">2.3.1.-</ecNumber>
    </submittedName>
</protein>
<organism evidence="3 4">
    <name type="scientific">Populibacterium corticicola</name>
    <dbReference type="NCBI Taxonomy" id="1812826"/>
    <lineage>
        <taxon>Bacteria</taxon>
        <taxon>Bacillati</taxon>
        <taxon>Actinomycetota</taxon>
        <taxon>Actinomycetes</taxon>
        <taxon>Micrococcales</taxon>
        <taxon>Jonesiaceae</taxon>
        <taxon>Populibacterium</taxon>
    </lineage>
</organism>
<dbReference type="SUPFAM" id="SSF51161">
    <property type="entry name" value="Trimeric LpxA-like enzymes"/>
    <property type="match status" value="1"/>
</dbReference>
<dbReference type="EMBL" id="JBHUOP010000004">
    <property type="protein sequence ID" value="MFD2840946.1"/>
    <property type="molecule type" value="Genomic_DNA"/>
</dbReference>
<dbReference type="GO" id="GO:0016746">
    <property type="term" value="F:acyltransferase activity"/>
    <property type="evidence" value="ECO:0007669"/>
    <property type="project" value="UniProtKB-KW"/>
</dbReference>
<dbReference type="PROSITE" id="PS00101">
    <property type="entry name" value="HEXAPEP_TRANSFERASES"/>
    <property type="match status" value="1"/>
</dbReference>
<dbReference type="InterPro" id="IPR011004">
    <property type="entry name" value="Trimer_LpxA-like_sf"/>
</dbReference>
<keyword evidence="2" id="KW-0677">Repeat</keyword>
<dbReference type="Proteomes" id="UP001597391">
    <property type="component" value="Unassembled WGS sequence"/>
</dbReference>
<dbReference type="InterPro" id="IPR001451">
    <property type="entry name" value="Hexapep"/>
</dbReference>
<dbReference type="InterPro" id="IPR050179">
    <property type="entry name" value="Trans_hexapeptide_repeat"/>
</dbReference>
<dbReference type="Gene3D" id="2.160.10.10">
    <property type="entry name" value="Hexapeptide repeat proteins"/>
    <property type="match status" value="1"/>
</dbReference>
<gene>
    <name evidence="3" type="ORF">ACFSYH_10230</name>
</gene>
<name>A0ABW5XF26_9MICO</name>
<sequence>MNAQPVDPRALEILGIRGVRLQDLSDSHSRLRAETPVSLNHAQIIGEVSVGMLTYVGPASSLREVSIGRYCAIAPKVMIAPVEHPTDWLSIHPFQYDGTRQFDAYPSYLALSTRRTGRGPVKRTVVGNDVWIGDGVLVKEGITIGDGAVIGARSVVTRDVPPYTIVAGVPSRLVRPRFDQDLTRRLLALRWWDLDLTQVSQDLPFENPRQAIQRLEALVHDDSLSPISPPSFAVTRTNTDLHISSQ</sequence>